<comment type="catalytic activity">
    <reaction evidence="8">
        <text>IMP + H2O = 5-formamido-1-(5-phospho-D-ribosyl)imidazole-4-carboxamide</text>
        <dbReference type="Rhea" id="RHEA:18445"/>
        <dbReference type="ChEBI" id="CHEBI:15377"/>
        <dbReference type="ChEBI" id="CHEBI:58053"/>
        <dbReference type="ChEBI" id="CHEBI:58467"/>
        <dbReference type="EC" id="3.5.4.10"/>
    </reaction>
</comment>
<dbReference type="RefSeq" id="WP_106267111.1">
    <property type="nucleotide sequence ID" value="NZ_PVTX01000005.1"/>
</dbReference>
<dbReference type="InterPro" id="IPR036914">
    <property type="entry name" value="MGS-like_dom_sf"/>
</dbReference>
<feature type="domain" description="MGS-like" evidence="9">
    <location>
        <begin position="10"/>
        <end position="162"/>
    </location>
</feature>
<proteinExistence type="inferred from homology"/>
<organism evidence="10 11">
    <name type="scientific">Isoptericola halotolerans</name>
    <dbReference type="NCBI Taxonomy" id="300560"/>
    <lineage>
        <taxon>Bacteria</taxon>
        <taxon>Bacillati</taxon>
        <taxon>Actinomycetota</taxon>
        <taxon>Actinomycetes</taxon>
        <taxon>Micrococcales</taxon>
        <taxon>Promicromonosporaceae</taxon>
        <taxon>Isoptericola</taxon>
    </lineage>
</organism>
<dbReference type="InterPro" id="IPR011607">
    <property type="entry name" value="MGS-like_dom"/>
</dbReference>
<dbReference type="EC" id="2.1.2.3" evidence="8"/>
<dbReference type="Pfam" id="PF02142">
    <property type="entry name" value="MGS"/>
    <property type="match status" value="1"/>
</dbReference>
<sequence>MSGAPTSPDVQLADDARRPVRRALLSVYDKSGLTELATALHAAGVELVSTGSTAARIADAGVPVTRVEELTGFPECLEGRVKTLHPRVHAGILADTRKEDHLRQLAELEIDTFELVVVNLYPFAETVASGAAPDDVVEQIDIGGPSMVRAAAKNHPSVAVVVDPARYDDVAAAVRDGGFTFAQRKRLAAAAFAHTAAYDVAVSSWFASVYAPDEAAVESGLPDVTGATWERSDVLRYGENPHQRAALYGRTDGTVGLAQATQLHGKAMSYNNYVDADAAWRAAHDHAEPAVAIIKHANPCGIAVGADVAQAHARAHATDPVSAYGGVVAANRVVTRAAAEQIAPVFTEVVVAPGFEPAALEVLQAKKNVRLLTIDAGATPAAVEMRPVSGGLLVQEVDRFQADGDDPASWTLAAGEAADDATLADLVFAWRAVRAAKSNAILLAHDGAAVGIGMGQVNRVDSCRLSVERANTLADGAERARGAVAASDAFFPFADGLQVLLDAGVRAVVQPGGSIRDEEVVAAAQAAGVTMYLTGTRHFAH</sequence>
<evidence type="ECO:0000259" key="9">
    <source>
        <dbReference type="PROSITE" id="PS51855"/>
    </source>
</evidence>
<name>A0ABX5EG33_9MICO</name>
<evidence type="ECO:0000313" key="11">
    <source>
        <dbReference type="Proteomes" id="UP000239895"/>
    </source>
</evidence>
<comment type="caution">
    <text evidence="10">The sequence shown here is derived from an EMBL/GenBank/DDBJ whole genome shotgun (WGS) entry which is preliminary data.</text>
</comment>
<accession>A0ABX5EG33</accession>
<dbReference type="InterPro" id="IPR002695">
    <property type="entry name" value="PurH-like"/>
</dbReference>
<dbReference type="SMART" id="SM00851">
    <property type="entry name" value="MGS"/>
    <property type="match status" value="1"/>
</dbReference>
<dbReference type="CDD" id="cd01421">
    <property type="entry name" value="IMPCH"/>
    <property type="match status" value="1"/>
</dbReference>
<dbReference type="Proteomes" id="UP000239895">
    <property type="component" value="Unassembled WGS sequence"/>
</dbReference>
<dbReference type="Gene3D" id="3.40.50.1380">
    <property type="entry name" value="Methylglyoxal synthase-like domain"/>
    <property type="match status" value="1"/>
</dbReference>
<dbReference type="SMART" id="SM00798">
    <property type="entry name" value="AICARFT_IMPCHas"/>
    <property type="match status" value="1"/>
</dbReference>
<comment type="domain">
    <text evidence="8">The IMP cyclohydrolase activity resides in the N-terminal region.</text>
</comment>
<comment type="pathway">
    <text evidence="1 8">Purine metabolism; IMP biosynthesis via de novo pathway; IMP from 5-formamido-1-(5-phospho-D-ribosyl)imidazole-4-carboxamide: step 1/1.</text>
</comment>
<protein>
    <recommendedName>
        <fullName evidence="8">Bifunctional purine biosynthesis protein PurH</fullName>
    </recommendedName>
    <domain>
        <recommendedName>
            <fullName evidence="8">Phosphoribosylaminoimidazolecarboxamide formyltransferase</fullName>
            <ecNumber evidence="8">2.1.2.3</ecNumber>
        </recommendedName>
        <alternativeName>
            <fullName evidence="8">AICAR transformylase</fullName>
        </alternativeName>
    </domain>
    <domain>
        <recommendedName>
            <fullName evidence="8">IMP cyclohydrolase</fullName>
            <ecNumber evidence="8">3.5.4.10</ecNumber>
        </recommendedName>
        <alternativeName>
            <fullName evidence="8">ATIC</fullName>
        </alternativeName>
        <alternativeName>
            <fullName evidence="8">IMP synthase</fullName>
        </alternativeName>
        <alternativeName>
            <fullName evidence="8">Inosinicase</fullName>
        </alternativeName>
    </domain>
</protein>
<dbReference type="InterPro" id="IPR016193">
    <property type="entry name" value="Cytidine_deaminase-like"/>
</dbReference>
<dbReference type="Pfam" id="PF01808">
    <property type="entry name" value="AICARFT_IMPCHas"/>
    <property type="match status" value="1"/>
</dbReference>
<evidence type="ECO:0000313" key="10">
    <source>
        <dbReference type="EMBL" id="PRZ06943.1"/>
    </source>
</evidence>
<comment type="catalytic activity">
    <reaction evidence="8">
        <text>(6R)-10-formyltetrahydrofolate + 5-amino-1-(5-phospho-beta-D-ribosyl)imidazole-4-carboxamide = 5-formamido-1-(5-phospho-D-ribosyl)imidazole-4-carboxamide + (6S)-5,6,7,8-tetrahydrofolate</text>
        <dbReference type="Rhea" id="RHEA:22192"/>
        <dbReference type="ChEBI" id="CHEBI:57453"/>
        <dbReference type="ChEBI" id="CHEBI:58467"/>
        <dbReference type="ChEBI" id="CHEBI:58475"/>
        <dbReference type="ChEBI" id="CHEBI:195366"/>
        <dbReference type="EC" id="2.1.2.3"/>
    </reaction>
</comment>
<dbReference type="Gene3D" id="3.40.140.20">
    <property type="match status" value="2"/>
</dbReference>
<keyword evidence="11" id="KW-1185">Reference proteome</keyword>
<comment type="pathway">
    <text evidence="2 8">Purine metabolism; IMP biosynthesis via de novo pathway; 5-formamido-1-(5-phospho-D-ribosyl)imidazole-4-carboxamide from 5-amino-1-(5-phospho-D-ribosyl)imidazole-4-carboxamide (10-formyl THF route): step 1/1.</text>
</comment>
<keyword evidence="6 8" id="KW-0378">Hydrolase</keyword>
<dbReference type="PANTHER" id="PTHR11692">
    <property type="entry name" value="BIFUNCTIONAL PURINE BIOSYNTHESIS PROTEIN PURH"/>
    <property type="match status" value="1"/>
</dbReference>
<evidence type="ECO:0000256" key="2">
    <source>
        <dbReference type="ARBA" id="ARBA00004954"/>
    </source>
</evidence>
<keyword evidence="5 8" id="KW-0658">Purine biosynthesis</keyword>
<evidence type="ECO:0000256" key="5">
    <source>
        <dbReference type="ARBA" id="ARBA00022755"/>
    </source>
</evidence>
<dbReference type="InterPro" id="IPR024051">
    <property type="entry name" value="AICAR_Tfase_dup_dom_sf"/>
</dbReference>
<evidence type="ECO:0000256" key="1">
    <source>
        <dbReference type="ARBA" id="ARBA00004844"/>
    </source>
</evidence>
<dbReference type="NCBIfam" id="NF002049">
    <property type="entry name" value="PRK00881.1"/>
    <property type="match status" value="1"/>
</dbReference>
<evidence type="ECO:0000256" key="8">
    <source>
        <dbReference type="HAMAP-Rule" id="MF_00139"/>
    </source>
</evidence>
<dbReference type="PANTHER" id="PTHR11692:SF0">
    <property type="entry name" value="BIFUNCTIONAL PURINE BIOSYNTHESIS PROTEIN ATIC"/>
    <property type="match status" value="1"/>
</dbReference>
<evidence type="ECO:0000256" key="3">
    <source>
        <dbReference type="ARBA" id="ARBA00007667"/>
    </source>
</evidence>
<dbReference type="PIRSF" id="PIRSF000414">
    <property type="entry name" value="AICARFT_IMPCHas"/>
    <property type="match status" value="1"/>
</dbReference>
<keyword evidence="7 8" id="KW-0511">Multifunctional enzyme</keyword>
<gene>
    <name evidence="8" type="primary">purH</name>
    <name evidence="10" type="ORF">BCL65_10582</name>
</gene>
<dbReference type="EC" id="3.5.4.10" evidence="8"/>
<dbReference type="SUPFAM" id="SSF52335">
    <property type="entry name" value="Methylglyoxal synthase-like"/>
    <property type="match status" value="1"/>
</dbReference>
<evidence type="ECO:0000256" key="6">
    <source>
        <dbReference type="ARBA" id="ARBA00022801"/>
    </source>
</evidence>
<evidence type="ECO:0000256" key="4">
    <source>
        <dbReference type="ARBA" id="ARBA00022679"/>
    </source>
</evidence>
<reference evidence="10 11" key="1">
    <citation type="submission" date="2018-03" db="EMBL/GenBank/DDBJ databases">
        <title>Comparative analysis of microorganisms from saline springs in Andes Mountain Range, Colombia.</title>
        <authorList>
            <person name="Rubin E."/>
        </authorList>
    </citation>
    <scope>NUCLEOTIDE SEQUENCE [LARGE SCALE GENOMIC DNA]</scope>
    <source>
        <strain evidence="10 11">CG 23</strain>
    </source>
</reference>
<dbReference type="NCBIfam" id="TIGR00355">
    <property type="entry name" value="purH"/>
    <property type="match status" value="1"/>
</dbReference>
<comment type="similarity">
    <text evidence="3 8">Belongs to the PurH family.</text>
</comment>
<dbReference type="HAMAP" id="MF_00139">
    <property type="entry name" value="PurH"/>
    <property type="match status" value="1"/>
</dbReference>
<dbReference type="SUPFAM" id="SSF53927">
    <property type="entry name" value="Cytidine deaminase-like"/>
    <property type="match status" value="1"/>
</dbReference>
<evidence type="ECO:0000256" key="7">
    <source>
        <dbReference type="ARBA" id="ARBA00023268"/>
    </source>
</evidence>
<dbReference type="PROSITE" id="PS51855">
    <property type="entry name" value="MGS"/>
    <property type="match status" value="1"/>
</dbReference>
<keyword evidence="4 8" id="KW-0808">Transferase</keyword>
<dbReference type="EMBL" id="PVTX01000005">
    <property type="protein sequence ID" value="PRZ06943.1"/>
    <property type="molecule type" value="Genomic_DNA"/>
</dbReference>